<dbReference type="InterPro" id="IPR015943">
    <property type="entry name" value="WD40/YVTN_repeat-like_dom_sf"/>
</dbReference>
<keyword evidence="1" id="KW-0812">Transmembrane</keyword>
<dbReference type="RefSeq" id="WP_184203340.1">
    <property type="nucleotide sequence ID" value="NZ_JACHGW010000006.1"/>
</dbReference>
<evidence type="ECO:0000256" key="1">
    <source>
        <dbReference type="SAM" id="Phobius"/>
    </source>
</evidence>
<organism evidence="2 3">
    <name type="scientific">Armatimonas rosea</name>
    <dbReference type="NCBI Taxonomy" id="685828"/>
    <lineage>
        <taxon>Bacteria</taxon>
        <taxon>Bacillati</taxon>
        <taxon>Armatimonadota</taxon>
        <taxon>Armatimonadia</taxon>
        <taxon>Armatimonadales</taxon>
        <taxon>Armatimonadaceae</taxon>
        <taxon>Armatimonas</taxon>
    </lineage>
</organism>
<dbReference type="AlphaFoldDB" id="A0A7W9SUT1"/>
<keyword evidence="1" id="KW-1133">Transmembrane helix</keyword>
<dbReference type="EMBL" id="JACHGW010000006">
    <property type="protein sequence ID" value="MBB6053240.1"/>
    <property type="molecule type" value="Genomic_DNA"/>
</dbReference>
<evidence type="ECO:0000313" key="2">
    <source>
        <dbReference type="EMBL" id="MBB6053240.1"/>
    </source>
</evidence>
<reference evidence="2 3" key="1">
    <citation type="submission" date="2020-08" db="EMBL/GenBank/DDBJ databases">
        <title>Genomic Encyclopedia of Type Strains, Phase IV (KMG-IV): sequencing the most valuable type-strain genomes for metagenomic binning, comparative biology and taxonomic classification.</title>
        <authorList>
            <person name="Goeker M."/>
        </authorList>
    </citation>
    <scope>NUCLEOTIDE SEQUENCE [LARGE SCALE GENOMIC DNA]</scope>
    <source>
        <strain evidence="2 3">DSM 23562</strain>
    </source>
</reference>
<accession>A0A7W9SUT1</accession>
<protein>
    <recommendedName>
        <fullName evidence="4">WD40 repeat domain-containing protein</fullName>
    </recommendedName>
</protein>
<comment type="caution">
    <text evidence="2">The sequence shown here is derived from an EMBL/GenBank/DDBJ whole genome shotgun (WGS) entry which is preliminary data.</text>
</comment>
<evidence type="ECO:0008006" key="4">
    <source>
        <dbReference type="Google" id="ProtNLM"/>
    </source>
</evidence>
<proteinExistence type="predicted"/>
<sequence length="334" mass="36910">MRPTTTLLPRPLRHLVRATALWTTFLLPVLVVGGVVARRTPRQPVSAPVLFCPLPSDADFEGEFSFFGSEQVVLTATDAAVPRHAQGSGGLAFNTRTGKREAIEIRLSSPMLLMGRQEFAPLVRSWDDKVRARYIDKPGVARWMFGHPDHPDSPPVAREVPGVRLTKAILSPKGRYLVGWGDAGADGKQLVIWEHGVHPPRILKGLGGKSLNVLRFSPDERYLLISHREAELSGELACRELATGKLCWLVRLPATGGKNLQVEDMTVSWDSKYVATAFAQGLAILDIKTGAPLWQQPRLNGFYPRAMLQFSPDSRLLGESQQDGVALWDWQKGK</sequence>
<gene>
    <name evidence="2" type="ORF">HNQ39_005074</name>
</gene>
<name>A0A7W9SUT1_ARMRO</name>
<dbReference type="Proteomes" id="UP000520814">
    <property type="component" value="Unassembled WGS sequence"/>
</dbReference>
<evidence type="ECO:0000313" key="3">
    <source>
        <dbReference type="Proteomes" id="UP000520814"/>
    </source>
</evidence>
<dbReference type="Gene3D" id="2.130.10.10">
    <property type="entry name" value="YVTN repeat-like/Quinoprotein amine dehydrogenase"/>
    <property type="match status" value="1"/>
</dbReference>
<keyword evidence="3" id="KW-1185">Reference proteome</keyword>
<keyword evidence="1" id="KW-0472">Membrane</keyword>
<dbReference type="SUPFAM" id="SSF69322">
    <property type="entry name" value="Tricorn protease domain 2"/>
    <property type="match status" value="1"/>
</dbReference>
<feature type="transmembrane region" description="Helical" evidence="1">
    <location>
        <begin position="20"/>
        <end position="37"/>
    </location>
</feature>